<keyword evidence="2" id="KW-1185">Reference proteome</keyword>
<accession>A0A183M601</accession>
<sequence>MSTAISDLSINVKQLLSTSNEREKPYQFDCGLSSRQFPLSSEEEPQMLEAGLQQKEPMDRLMAMVTRLSDDDQKTSMRYVLSYLLTPEVASNFTLHGTSWK</sequence>
<evidence type="ECO:0000313" key="2">
    <source>
        <dbReference type="Proteomes" id="UP000277204"/>
    </source>
</evidence>
<reference evidence="1 2" key="1">
    <citation type="submission" date="2018-11" db="EMBL/GenBank/DDBJ databases">
        <authorList>
            <consortium name="Pathogen Informatics"/>
        </authorList>
    </citation>
    <scope>NUCLEOTIDE SEQUENCE [LARGE SCALE GENOMIC DNA]</scope>
    <source>
        <strain evidence="1 2">Zambia</strain>
    </source>
</reference>
<proteinExistence type="predicted"/>
<dbReference type="AlphaFoldDB" id="A0A183M601"/>
<evidence type="ECO:0000313" key="1">
    <source>
        <dbReference type="EMBL" id="VDO95504.1"/>
    </source>
</evidence>
<protein>
    <submittedName>
        <fullName evidence="1">Uncharacterized protein</fullName>
    </submittedName>
</protein>
<organism evidence="1 2">
    <name type="scientific">Schistosoma margrebowiei</name>
    <dbReference type="NCBI Taxonomy" id="48269"/>
    <lineage>
        <taxon>Eukaryota</taxon>
        <taxon>Metazoa</taxon>
        <taxon>Spiralia</taxon>
        <taxon>Lophotrochozoa</taxon>
        <taxon>Platyhelminthes</taxon>
        <taxon>Trematoda</taxon>
        <taxon>Digenea</taxon>
        <taxon>Strigeidida</taxon>
        <taxon>Schistosomatoidea</taxon>
        <taxon>Schistosomatidae</taxon>
        <taxon>Schistosoma</taxon>
    </lineage>
</organism>
<name>A0A183M601_9TREM</name>
<dbReference type="EMBL" id="UZAI01006461">
    <property type="protein sequence ID" value="VDO95504.1"/>
    <property type="molecule type" value="Genomic_DNA"/>
</dbReference>
<dbReference type="Proteomes" id="UP000277204">
    <property type="component" value="Unassembled WGS sequence"/>
</dbReference>
<gene>
    <name evidence="1" type="ORF">SMRZ_LOCUS11476</name>
</gene>